<dbReference type="Gene3D" id="3.10.100.10">
    <property type="entry name" value="Mannose-Binding Protein A, subunit A"/>
    <property type="match status" value="1"/>
</dbReference>
<reference evidence="3" key="1">
    <citation type="journal article" date="2019" name="Int. J. Syst. Evol. Microbiol.">
        <title>The Global Catalogue of Microorganisms (GCM) 10K type strain sequencing project: providing services to taxonomists for standard genome sequencing and annotation.</title>
        <authorList>
            <consortium name="The Broad Institute Genomics Platform"/>
            <consortium name="The Broad Institute Genome Sequencing Center for Infectious Disease"/>
            <person name="Wu L."/>
            <person name="Ma J."/>
        </authorList>
    </citation>
    <scope>NUCLEOTIDE SEQUENCE [LARGE SCALE GENOMIC DNA]</scope>
    <source>
        <strain evidence="3">CGMCC 1.12811</strain>
    </source>
</reference>
<accession>A0ABQ1HIQ9</accession>
<dbReference type="InterPro" id="IPR044023">
    <property type="entry name" value="Ig_7"/>
</dbReference>
<dbReference type="RefSeq" id="WP_188494028.1">
    <property type="nucleotide sequence ID" value="NZ_BMGA01000004.1"/>
</dbReference>
<feature type="domain" description="C-type lectin" evidence="1">
    <location>
        <begin position="171"/>
        <end position="299"/>
    </location>
</feature>
<protein>
    <recommendedName>
        <fullName evidence="1">C-type lectin domain-containing protein</fullName>
    </recommendedName>
</protein>
<dbReference type="Proteomes" id="UP000658793">
    <property type="component" value="Unassembled WGS sequence"/>
</dbReference>
<proteinExistence type="predicted"/>
<dbReference type="InterPro" id="IPR016186">
    <property type="entry name" value="C-type_lectin-like/link_sf"/>
</dbReference>
<comment type="caution">
    <text evidence="2">The sequence shown here is derived from an EMBL/GenBank/DDBJ whole genome shotgun (WGS) entry which is preliminary data.</text>
</comment>
<dbReference type="NCBIfam" id="TIGR04131">
    <property type="entry name" value="Bac_Flav_CTERM"/>
    <property type="match status" value="1"/>
</dbReference>
<keyword evidence="3" id="KW-1185">Reference proteome</keyword>
<organism evidence="2 3">
    <name type="scientific">Flavobacterium palustre</name>
    <dbReference type="NCBI Taxonomy" id="1476463"/>
    <lineage>
        <taxon>Bacteria</taxon>
        <taxon>Pseudomonadati</taxon>
        <taxon>Bacteroidota</taxon>
        <taxon>Flavobacteriia</taxon>
        <taxon>Flavobacteriales</taxon>
        <taxon>Flavobacteriaceae</taxon>
        <taxon>Flavobacterium</taxon>
    </lineage>
</organism>
<dbReference type="SUPFAM" id="SSF56436">
    <property type="entry name" value="C-type lectin-like"/>
    <property type="match status" value="1"/>
</dbReference>
<dbReference type="InterPro" id="IPR001304">
    <property type="entry name" value="C-type_lectin-like"/>
</dbReference>
<dbReference type="Pfam" id="PF13585">
    <property type="entry name" value="CHU_C"/>
    <property type="match status" value="1"/>
</dbReference>
<dbReference type="Pfam" id="PF19081">
    <property type="entry name" value="Ig_7"/>
    <property type="match status" value="2"/>
</dbReference>
<dbReference type="CDD" id="cd03603">
    <property type="entry name" value="CLECT_VCBS"/>
    <property type="match status" value="1"/>
</dbReference>
<dbReference type="EMBL" id="BMGA01000004">
    <property type="protein sequence ID" value="GGA78099.1"/>
    <property type="molecule type" value="Genomic_DNA"/>
</dbReference>
<evidence type="ECO:0000313" key="3">
    <source>
        <dbReference type="Proteomes" id="UP000658793"/>
    </source>
</evidence>
<dbReference type="PROSITE" id="PS50041">
    <property type="entry name" value="C_TYPE_LECTIN_2"/>
    <property type="match status" value="1"/>
</dbReference>
<name>A0ABQ1HIQ9_9FLAO</name>
<sequence>MQKCNFLFFFTVPIILFTINSFSSTSKKKIIFTHSINNNFSLIDPPSITAVGNQTYCSQTNVKIVTDVNITYDATESTTSSVSIQISSGYIQGQDILKLSNNYLSSNTTITESFNATEGKLTLTATTGNLPYEDFVTAIKEVEFYNSSASPSGTRNFSISIGKGQLSYLPRNGHYYEYVPDLGINWTAAKNAAATRTYYFLQGYLATLTAADEAQLAGAQAPGAGWIGGSDIETEGVWKWVTGPEAGTIFWRGEGNGTATAPFNYANWNAPNEPNDSGDNEDYAHITSPAVGNPGTWNDLPLGGNPITTANGNYYPRGYIVEYGGMPGDPELQLSASTSLTMLEIKTTTAATACENSSVTLKATASAGTINWYDTATGGNLLATGNSFTTPSLSSTTSYYVQADDCESTRVRVIATIYKLPTLNITNTTIPICESEKATLTATTDVGTINWYVSSTDNIILSSGNQFTTPALTQNTTYYAEAINNGCSTSIRTAVNIIVNPKPNVSDQTVILCKGFDTELDAGLSGMTYLWSTGATSQKITVNTAGTYTVNVTNEYNCSKEKKIIVTEHNLPEIDRIDVNETTVVIYLKKEETYFEYSIDGINYQSSNVFFNAPNGLQTAYVREINSCGQDSENFIVLIVPKFFTPNNDSFNDLWEINELIYYPKSSLSVFDRFGKLIAILNAKNTSWDGTYHKLMLPASDYWYILKIDDSGTEKRGHFSLKR</sequence>
<dbReference type="InterPro" id="IPR016187">
    <property type="entry name" value="CTDL_fold"/>
</dbReference>
<dbReference type="InterPro" id="IPR034007">
    <property type="entry name" value="CTLD_bac"/>
</dbReference>
<dbReference type="InterPro" id="IPR026341">
    <property type="entry name" value="T9SS_type_B"/>
</dbReference>
<gene>
    <name evidence="2" type="ORF">GCM10008015_18470</name>
</gene>
<evidence type="ECO:0000259" key="1">
    <source>
        <dbReference type="PROSITE" id="PS50041"/>
    </source>
</evidence>
<evidence type="ECO:0000313" key="2">
    <source>
        <dbReference type="EMBL" id="GGA78099.1"/>
    </source>
</evidence>